<sequence length="473" mass="54037">MSEDKLFGLIDLNFRFELTKFKLVRALCKSRWLPLLLILFNLFIFVIILLAGLFGGYSAGNYNFGIMMVWILWWVLLILMLVPGFGRMWCLMCPFPIFSDWAQRGKLFDVRQGKLGGLNLKWPKRLSNMWVLNLAFLATTFFSGFFTVRPFATFILLGIIILVAFLTGLVFEKRTFCLYLCPVSGFQGLYSQFATAEVRRKDPEICKKHTPKTCFVGNEKGYGCPWLRTPFDFAKNTYCGLCLECFKTCPHDNMALNLRPPGVDLLVDTKREPRGLDEAYKAFIMLGIAIVFYLAFQGPWGVIKDMVRATTLEGYLGYITFHTVFNLLIIPGIFFLFAYLSKLFSGNKEVPLKKIFTNFSYTLVPLGLGVWIGFSLGIILPNGSYLLHVLSDPFAWGWNLFGTAHFPWTPVLTHLLGYLQGATLIVFYLFSIAYGFRLSRQTYPDLPQAKRGWIPMLGLLTLITTAFLWLFMG</sequence>
<reference evidence="6 7" key="1">
    <citation type="journal article" date="2020" name="Front. Microbiol.">
        <title>Single-cell genomics of novel Actinobacteria with the Wood-Ljungdahl pathway discovered in a serpentinizing system.</title>
        <authorList>
            <person name="Merino N."/>
            <person name="Kawai M."/>
            <person name="Boyd E.S."/>
            <person name="Colman D.R."/>
            <person name="McGlynn S.E."/>
            <person name="Nealson K.H."/>
            <person name="Kurokawa K."/>
            <person name="Hongoh Y."/>
        </authorList>
    </citation>
    <scope>NUCLEOTIDE SEQUENCE [LARGE SCALE GENOMIC DNA]</scope>
    <source>
        <strain evidence="6 7">S06</strain>
    </source>
</reference>
<feature type="transmembrane region" description="Helical" evidence="4">
    <location>
        <begin position="415"/>
        <end position="436"/>
    </location>
</feature>
<evidence type="ECO:0000313" key="7">
    <source>
        <dbReference type="Proteomes" id="UP000580051"/>
    </source>
</evidence>
<dbReference type="InterPro" id="IPR052378">
    <property type="entry name" value="NosR_regulator"/>
</dbReference>
<name>A0A6V8NN05_9ACTN</name>
<protein>
    <recommendedName>
        <fullName evidence="5">4Fe-4S ferredoxin-type domain-containing protein</fullName>
    </recommendedName>
</protein>
<feature type="transmembrane region" description="Helical" evidence="4">
    <location>
        <begin position="154"/>
        <end position="171"/>
    </location>
</feature>
<evidence type="ECO:0000313" key="6">
    <source>
        <dbReference type="EMBL" id="GFP21722.1"/>
    </source>
</evidence>
<feature type="transmembrane region" description="Helical" evidence="4">
    <location>
        <begin position="32"/>
        <end position="56"/>
    </location>
</feature>
<evidence type="ECO:0000256" key="1">
    <source>
        <dbReference type="ARBA" id="ARBA00004236"/>
    </source>
</evidence>
<dbReference type="EMBL" id="BLRV01000090">
    <property type="protein sequence ID" value="GFP21722.1"/>
    <property type="molecule type" value="Genomic_DNA"/>
</dbReference>
<feature type="transmembrane region" description="Helical" evidence="4">
    <location>
        <begin position="62"/>
        <end position="82"/>
    </location>
</feature>
<feature type="domain" description="4Fe-4S ferredoxin-type" evidence="5">
    <location>
        <begin position="156"/>
        <end position="192"/>
    </location>
</feature>
<keyword evidence="4" id="KW-0812">Transmembrane</keyword>
<comment type="caution">
    <text evidence="6">The sequence shown here is derived from an EMBL/GenBank/DDBJ whole genome shotgun (WGS) entry which is preliminary data.</text>
</comment>
<dbReference type="PANTHER" id="PTHR30224:SF4">
    <property type="entry name" value="ELECTRON TRANSPORT PROTEIN YCCM-RELATED"/>
    <property type="match status" value="1"/>
</dbReference>
<gene>
    <name evidence="6" type="ORF">HKBW3S06_00949</name>
</gene>
<dbReference type="GO" id="GO:0005886">
    <property type="term" value="C:plasma membrane"/>
    <property type="evidence" value="ECO:0007669"/>
    <property type="project" value="UniProtKB-SubCell"/>
</dbReference>
<feature type="transmembrane region" description="Helical" evidence="4">
    <location>
        <begin position="279"/>
        <end position="296"/>
    </location>
</feature>
<dbReference type="InterPro" id="IPR017896">
    <property type="entry name" value="4Fe4S_Fe-S-bd"/>
</dbReference>
<evidence type="ECO:0000259" key="5">
    <source>
        <dbReference type="Pfam" id="PF12801"/>
    </source>
</evidence>
<comment type="subcellular location">
    <subcellularLocation>
        <location evidence="1">Cell membrane</location>
    </subcellularLocation>
</comment>
<dbReference type="Proteomes" id="UP000580051">
    <property type="component" value="Unassembled WGS sequence"/>
</dbReference>
<evidence type="ECO:0000256" key="3">
    <source>
        <dbReference type="ARBA" id="ARBA00023136"/>
    </source>
</evidence>
<feature type="transmembrane region" description="Helical" evidence="4">
    <location>
        <begin position="316"/>
        <end position="340"/>
    </location>
</feature>
<feature type="transmembrane region" description="Helical" evidence="4">
    <location>
        <begin position="452"/>
        <end position="472"/>
    </location>
</feature>
<dbReference type="AlphaFoldDB" id="A0A6V8NN05"/>
<feature type="transmembrane region" description="Helical" evidence="4">
    <location>
        <begin position="130"/>
        <end position="148"/>
    </location>
</feature>
<accession>A0A6V8NN05</accession>
<feature type="domain" description="4Fe-4S ferredoxin-type" evidence="5">
    <location>
        <begin position="68"/>
        <end position="107"/>
    </location>
</feature>
<keyword evidence="3 4" id="KW-0472">Membrane</keyword>
<keyword evidence="2" id="KW-1003">Cell membrane</keyword>
<feature type="transmembrane region" description="Helical" evidence="4">
    <location>
        <begin position="361"/>
        <end position="380"/>
    </location>
</feature>
<dbReference type="RefSeq" id="WP_176226827.1">
    <property type="nucleotide sequence ID" value="NZ_BLRV01000090.1"/>
</dbReference>
<dbReference type="Pfam" id="PF12801">
    <property type="entry name" value="Fer4_5"/>
    <property type="match status" value="2"/>
</dbReference>
<proteinExistence type="predicted"/>
<evidence type="ECO:0000256" key="2">
    <source>
        <dbReference type="ARBA" id="ARBA00022475"/>
    </source>
</evidence>
<evidence type="ECO:0000256" key="4">
    <source>
        <dbReference type="SAM" id="Phobius"/>
    </source>
</evidence>
<keyword evidence="4" id="KW-1133">Transmembrane helix</keyword>
<dbReference type="PANTHER" id="PTHR30224">
    <property type="entry name" value="ELECTRON TRANSPORT PROTEIN"/>
    <property type="match status" value="1"/>
</dbReference>
<organism evidence="6 7">
    <name type="scientific">Candidatus Hakubella thermalkaliphila</name>
    <dbReference type="NCBI Taxonomy" id="2754717"/>
    <lineage>
        <taxon>Bacteria</taxon>
        <taxon>Bacillati</taxon>
        <taxon>Actinomycetota</taxon>
        <taxon>Actinomycetota incertae sedis</taxon>
        <taxon>Candidatus Hakubellales</taxon>
        <taxon>Candidatus Hakubellaceae</taxon>
        <taxon>Candidatus Hakubella</taxon>
    </lineage>
</organism>